<reference evidence="3 4" key="1">
    <citation type="submission" date="2021-06" db="EMBL/GenBank/DDBJ databases">
        <title>Caerostris darwini draft genome.</title>
        <authorList>
            <person name="Kono N."/>
            <person name="Arakawa K."/>
        </authorList>
    </citation>
    <scope>NUCLEOTIDE SEQUENCE [LARGE SCALE GENOMIC DNA]</scope>
</reference>
<name>A0AAV4X2U2_9ARAC</name>
<feature type="chain" id="PRO_5043360557" evidence="2">
    <location>
        <begin position="22"/>
        <end position="202"/>
    </location>
</feature>
<feature type="compositionally biased region" description="Basic and acidic residues" evidence="1">
    <location>
        <begin position="74"/>
        <end position="95"/>
    </location>
</feature>
<evidence type="ECO:0000256" key="2">
    <source>
        <dbReference type="SAM" id="SignalP"/>
    </source>
</evidence>
<accession>A0AAV4X2U2</accession>
<evidence type="ECO:0000313" key="4">
    <source>
        <dbReference type="Proteomes" id="UP001054837"/>
    </source>
</evidence>
<organism evidence="3 4">
    <name type="scientific">Caerostris darwini</name>
    <dbReference type="NCBI Taxonomy" id="1538125"/>
    <lineage>
        <taxon>Eukaryota</taxon>
        <taxon>Metazoa</taxon>
        <taxon>Ecdysozoa</taxon>
        <taxon>Arthropoda</taxon>
        <taxon>Chelicerata</taxon>
        <taxon>Arachnida</taxon>
        <taxon>Araneae</taxon>
        <taxon>Araneomorphae</taxon>
        <taxon>Entelegynae</taxon>
        <taxon>Araneoidea</taxon>
        <taxon>Araneidae</taxon>
        <taxon>Caerostris</taxon>
    </lineage>
</organism>
<keyword evidence="4" id="KW-1185">Reference proteome</keyword>
<feature type="compositionally biased region" description="Acidic residues" evidence="1">
    <location>
        <begin position="96"/>
        <end position="106"/>
    </location>
</feature>
<dbReference type="EMBL" id="BPLQ01015557">
    <property type="protein sequence ID" value="GIY88993.1"/>
    <property type="molecule type" value="Genomic_DNA"/>
</dbReference>
<comment type="caution">
    <text evidence="3">The sequence shown here is derived from an EMBL/GenBank/DDBJ whole genome shotgun (WGS) entry which is preliminary data.</text>
</comment>
<keyword evidence="2" id="KW-0732">Signal</keyword>
<evidence type="ECO:0000313" key="3">
    <source>
        <dbReference type="EMBL" id="GIY88993.1"/>
    </source>
</evidence>
<feature type="signal peptide" evidence="2">
    <location>
        <begin position="1"/>
        <end position="21"/>
    </location>
</feature>
<gene>
    <name evidence="3" type="ORF">CDAR_510061</name>
</gene>
<protein>
    <submittedName>
        <fullName evidence="3">Uncharacterized protein</fullName>
    </submittedName>
</protein>
<dbReference type="AlphaFoldDB" id="A0AAV4X2U2"/>
<evidence type="ECO:0000256" key="1">
    <source>
        <dbReference type="SAM" id="MobiDB-lite"/>
    </source>
</evidence>
<sequence>MKSSIPLLLLSFCWIASFGNCDRSYRVIEKIRNSGKHNQPAEQEQCMAEMRKACGASECCRKLFLLDESYAKSNKEHASKMEDKPQTSEERRREEEDVEEEEDESESSSFGDDYPKSAGKSPKSEDDDESDPVKQRKRKEGLSEVAKGVSFQIVKVAAVEEDHDSRGSRTMAAGDSNSGRRWWQYKMTVAVEDDDCRGRRRQ</sequence>
<dbReference type="Proteomes" id="UP001054837">
    <property type="component" value="Unassembled WGS sequence"/>
</dbReference>
<proteinExistence type="predicted"/>
<feature type="region of interest" description="Disordered" evidence="1">
    <location>
        <begin position="74"/>
        <end position="144"/>
    </location>
</feature>